<protein>
    <recommendedName>
        <fullName evidence="4">Sporulation/spore germination protein</fullName>
    </recommendedName>
</protein>
<dbReference type="AlphaFoldDB" id="A0A8J8CKT6"/>
<name>A0A8J8CKT6_9CYAN</name>
<dbReference type="RefSeq" id="WP_162424467.1">
    <property type="nucleotide sequence ID" value="NZ_WVIE01000022.1"/>
</dbReference>
<evidence type="ECO:0000313" key="2">
    <source>
        <dbReference type="EMBL" id="NDJ18936.1"/>
    </source>
</evidence>
<feature type="compositionally biased region" description="Low complexity" evidence="1">
    <location>
        <begin position="58"/>
        <end position="79"/>
    </location>
</feature>
<evidence type="ECO:0000256" key="1">
    <source>
        <dbReference type="SAM" id="MobiDB-lite"/>
    </source>
</evidence>
<accession>A0A8J8CKT6</accession>
<feature type="compositionally biased region" description="Low complexity" evidence="1">
    <location>
        <begin position="111"/>
        <end position="134"/>
    </location>
</feature>
<feature type="compositionally biased region" description="Polar residues" evidence="1">
    <location>
        <begin position="144"/>
        <end position="171"/>
    </location>
</feature>
<evidence type="ECO:0000313" key="3">
    <source>
        <dbReference type="Proteomes" id="UP000646053"/>
    </source>
</evidence>
<sequence length="308" mass="32695">MANLSTQFFARHFFARHLGNLWRRNPAQSAASKLRAVYLLLLLPILLMGCQSTPVEAPQPSVSADSASSKAVAQPVQTKVPPPPTASAVPASKAAVRRTPTKAPQPATSISPKSGSPKSGSPKSGSQKSGSPKPVTQPAKNAAKQPTSPKPSAQPRQTKAPQPATSISPKSGSPKPVAQPAKNAAKQPTSPDQNTIPVTLYELDNQCNRFVSKKIRVSKVKPLEKTVGQVLGNLNSDDFSVSGYRVSVAKGVATIDFRTPTNSKRQLRSLSNCEQLALYGGLRKTLTGNKVLKIKSVQFADRGQKLKP</sequence>
<dbReference type="Proteomes" id="UP000646053">
    <property type="component" value="Unassembled WGS sequence"/>
</dbReference>
<gene>
    <name evidence="2" type="ORF">GS601_16860</name>
</gene>
<proteinExistence type="predicted"/>
<keyword evidence="3" id="KW-1185">Reference proteome</keyword>
<organism evidence="2 3">
    <name type="scientific">Myxacorys almedinensis A</name>
    <dbReference type="NCBI Taxonomy" id="2690445"/>
    <lineage>
        <taxon>Bacteria</taxon>
        <taxon>Bacillati</taxon>
        <taxon>Cyanobacteriota</taxon>
        <taxon>Cyanophyceae</taxon>
        <taxon>Leptolyngbyales</taxon>
        <taxon>Leptolyngbyaceae</taxon>
        <taxon>Myxacorys</taxon>
        <taxon>Myxacorys almedinensis</taxon>
    </lineage>
</organism>
<evidence type="ECO:0008006" key="4">
    <source>
        <dbReference type="Google" id="ProtNLM"/>
    </source>
</evidence>
<comment type="caution">
    <text evidence="2">The sequence shown here is derived from an EMBL/GenBank/DDBJ whole genome shotgun (WGS) entry which is preliminary data.</text>
</comment>
<feature type="compositionally biased region" description="Polar residues" evidence="1">
    <location>
        <begin position="186"/>
        <end position="195"/>
    </location>
</feature>
<reference evidence="2" key="1">
    <citation type="submission" date="2019-12" db="EMBL/GenBank/DDBJ databases">
        <title>High-Quality draft genome sequences of three cyanobacteria isolated from the limestone walls of the Old Cathedral of Coimbra.</title>
        <authorList>
            <person name="Tiago I."/>
            <person name="Soares F."/>
            <person name="Portugal A."/>
        </authorList>
    </citation>
    <scope>NUCLEOTIDE SEQUENCE</scope>
    <source>
        <strain evidence="2">A</strain>
    </source>
</reference>
<dbReference type="EMBL" id="WVIE01000022">
    <property type="protein sequence ID" value="NDJ18936.1"/>
    <property type="molecule type" value="Genomic_DNA"/>
</dbReference>
<feature type="region of interest" description="Disordered" evidence="1">
    <location>
        <begin position="54"/>
        <end position="195"/>
    </location>
</feature>